<evidence type="ECO:0000313" key="2">
    <source>
        <dbReference type="Proteomes" id="UP000218334"/>
    </source>
</evidence>
<organism evidence="1 2">
    <name type="scientific">Armillaria solidipes</name>
    <dbReference type="NCBI Taxonomy" id="1076256"/>
    <lineage>
        <taxon>Eukaryota</taxon>
        <taxon>Fungi</taxon>
        <taxon>Dikarya</taxon>
        <taxon>Basidiomycota</taxon>
        <taxon>Agaricomycotina</taxon>
        <taxon>Agaricomycetes</taxon>
        <taxon>Agaricomycetidae</taxon>
        <taxon>Agaricales</taxon>
        <taxon>Marasmiineae</taxon>
        <taxon>Physalacriaceae</taxon>
        <taxon>Armillaria</taxon>
    </lineage>
</organism>
<proteinExistence type="predicted"/>
<dbReference type="AlphaFoldDB" id="A0A2H3BUS7"/>
<evidence type="ECO:0000313" key="1">
    <source>
        <dbReference type="EMBL" id="PBK67663.1"/>
    </source>
</evidence>
<reference evidence="2" key="1">
    <citation type="journal article" date="2017" name="Nat. Ecol. Evol.">
        <title>Genome expansion and lineage-specific genetic innovations in the forest pathogenic fungi Armillaria.</title>
        <authorList>
            <person name="Sipos G."/>
            <person name="Prasanna A.N."/>
            <person name="Walter M.C."/>
            <person name="O'Connor E."/>
            <person name="Balint B."/>
            <person name="Krizsan K."/>
            <person name="Kiss B."/>
            <person name="Hess J."/>
            <person name="Varga T."/>
            <person name="Slot J."/>
            <person name="Riley R."/>
            <person name="Boka B."/>
            <person name="Rigling D."/>
            <person name="Barry K."/>
            <person name="Lee J."/>
            <person name="Mihaltcheva S."/>
            <person name="LaButti K."/>
            <person name="Lipzen A."/>
            <person name="Waldron R."/>
            <person name="Moloney N.M."/>
            <person name="Sperisen C."/>
            <person name="Kredics L."/>
            <person name="Vagvoelgyi C."/>
            <person name="Patrignani A."/>
            <person name="Fitzpatrick D."/>
            <person name="Nagy I."/>
            <person name="Doyle S."/>
            <person name="Anderson J.B."/>
            <person name="Grigoriev I.V."/>
            <person name="Gueldener U."/>
            <person name="Muensterkoetter M."/>
            <person name="Nagy L.G."/>
        </authorList>
    </citation>
    <scope>NUCLEOTIDE SEQUENCE [LARGE SCALE GENOMIC DNA]</scope>
    <source>
        <strain evidence="2">28-4</strain>
    </source>
</reference>
<accession>A0A2H3BUS7</accession>
<name>A0A2H3BUS7_9AGAR</name>
<gene>
    <name evidence="1" type="ORF">ARMSODRAFT_296145</name>
</gene>
<dbReference type="STRING" id="1076256.A0A2H3BUS7"/>
<keyword evidence="2" id="KW-1185">Reference proteome</keyword>
<sequence>MAYSSWSPSEARLRRNLTRRYLHRLNKVNNITVRSLPTYRLIRLKNLHKSASLPVLRLIPTDRPFFTCNKCGFSSTTSPPCMYGHSGKGSERATGRIPHRRWTFTASTREHVNLCSPAGKQHASVHQRLHVPHLLPSTPPPASPHKLRHSWTQAGITADQWTGLLSSTGPVIADNKRPLLPCVEEDDLVVADIHLSPLPTLNQPSDQLHTLINPSTVCNETVASECPQVATVTASVRKIYMAHFALN</sequence>
<dbReference type="EMBL" id="KZ293435">
    <property type="protein sequence ID" value="PBK67663.1"/>
    <property type="molecule type" value="Genomic_DNA"/>
</dbReference>
<dbReference type="Proteomes" id="UP000218334">
    <property type="component" value="Unassembled WGS sequence"/>
</dbReference>
<protein>
    <submittedName>
        <fullName evidence="1">Uncharacterized protein</fullName>
    </submittedName>
</protein>